<dbReference type="Pfam" id="PF00535">
    <property type="entry name" value="Glycos_transf_2"/>
    <property type="match status" value="1"/>
</dbReference>
<dbReference type="Proteomes" id="UP001432202">
    <property type="component" value="Chromosome"/>
</dbReference>
<dbReference type="Gene3D" id="3.90.550.10">
    <property type="entry name" value="Spore Coat Polysaccharide Biosynthesis Protein SpsA, Chain A"/>
    <property type="match status" value="1"/>
</dbReference>
<dbReference type="PANTHER" id="PTHR22916">
    <property type="entry name" value="GLYCOSYLTRANSFERASE"/>
    <property type="match status" value="1"/>
</dbReference>
<keyword evidence="3" id="KW-0328">Glycosyltransferase</keyword>
<evidence type="ECO:0000259" key="2">
    <source>
        <dbReference type="Pfam" id="PF00535"/>
    </source>
</evidence>
<sequence>MSEPLVSIVIPTLNSQKTVESTLESLSILDYDNFEVIVVDSYSTDKTLNIVSKYVEKYKIRIVMEKRRGRGVAYNRGIFESRGKYVAFLDSDARVGTSSWIKNAVKIMENDDSVGVVFTKVYSPPDSKFIQKSIDTFLCKGFTTANGAIYRKEAVIKVGGFNENMNYMQEDELLYKLEKAGYKYKVNFDDKIYHYHRDSIKSYVKQNMEAAIGAKYFYKITRERWVIRDAVLRLSTFLLSIILVITLAIFNPKILGLLLLLFYILILLKTEFETCPQYKWSKYVYFSPFLIYLSIVGYSIGFLTRKE</sequence>
<evidence type="ECO:0000313" key="4">
    <source>
        <dbReference type="Proteomes" id="UP001432202"/>
    </source>
</evidence>
<dbReference type="PANTHER" id="PTHR22916:SF64">
    <property type="entry name" value="TRANSFERASE, PUTATIVE-RELATED"/>
    <property type="match status" value="1"/>
</dbReference>
<dbReference type="SUPFAM" id="SSF53448">
    <property type="entry name" value="Nucleotide-diphospho-sugar transferases"/>
    <property type="match status" value="1"/>
</dbReference>
<keyword evidence="3" id="KW-0808">Transferase</keyword>
<accession>A0AAX4L3H2</accession>
<keyword evidence="4" id="KW-1185">Reference proteome</keyword>
<feature type="transmembrane region" description="Helical" evidence="1">
    <location>
        <begin position="284"/>
        <end position="304"/>
    </location>
</feature>
<dbReference type="InterPro" id="IPR001173">
    <property type="entry name" value="Glyco_trans_2-like"/>
</dbReference>
<dbReference type="AlphaFoldDB" id="A0AAX4L3H2"/>
<organism evidence="3 4">
    <name type="scientific">Sulfolobus tengchongensis</name>
    <dbReference type="NCBI Taxonomy" id="207809"/>
    <lineage>
        <taxon>Archaea</taxon>
        <taxon>Thermoproteota</taxon>
        <taxon>Thermoprotei</taxon>
        <taxon>Sulfolobales</taxon>
        <taxon>Sulfolobaceae</taxon>
        <taxon>Sulfolobus</taxon>
    </lineage>
</organism>
<reference evidence="3 4" key="1">
    <citation type="submission" date="2024-02" db="EMBL/GenBank/DDBJ databases">
        <title>STSV induces naive adaptation in Sulfolobus.</title>
        <authorList>
            <person name="Xiang X."/>
            <person name="Song M."/>
        </authorList>
    </citation>
    <scope>NUCLEOTIDE SEQUENCE [LARGE SCALE GENOMIC DNA]</scope>
    <source>
        <strain evidence="3 4">RT2</strain>
    </source>
</reference>
<evidence type="ECO:0000256" key="1">
    <source>
        <dbReference type="SAM" id="Phobius"/>
    </source>
</evidence>
<keyword evidence="1" id="KW-1133">Transmembrane helix</keyword>
<gene>
    <name evidence="3" type="ORF">V6M85_02310</name>
</gene>
<keyword evidence="1" id="KW-0812">Transmembrane</keyword>
<dbReference type="GO" id="GO:0016757">
    <property type="term" value="F:glycosyltransferase activity"/>
    <property type="evidence" value="ECO:0007669"/>
    <property type="project" value="UniProtKB-KW"/>
</dbReference>
<dbReference type="EC" id="2.4.-.-" evidence="3"/>
<keyword evidence="1" id="KW-0472">Membrane</keyword>
<proteinExistence type="predicted"/>
<feature type="domain" description="Glycosyltransferase 2-like" evidence="2">
    <location>
        <begin position="7"/>
        <end position="159"/>
    </location>
</feature>
<dbReference type="RefSeq" id="WP_338602486.1">
    <property type="nucleotide sequence ID" value="NZ_CP146016.1"/>
</dbReference>
<dbReference type="InterPro" id="IPR029044">
    <property type="entry name" value="Nucleotide-diphossugar_trans"/>
</dbReference>
<protein>
    <submittedName>
        <fullName evidence="3">Glycosyltransferase</fullName>
        <ecNumber evidence="3">2.4.-.-</ecNumber>
    </submittedName>
</protein>
<name>A0AAX4L3H2_9CREN</name>
<dbReference type="EMBL" id="CP146016">
    <property type="protein sequence ID" value="WWQ60936.1"/>
    <property type="molecule type" value="Genomic_DNA"/>
</dbReference>
<dbReference type="GeneID" id="89335564"/>
<evidence type="ECO:0000313" key="3">
    <source>
        <dbReference type="EMBL" id="WWQ60936.1"/>
    </source>
</evidence>